<accession>A0A6N7Z3A3</accession>
<feature type="signal peptide" evidence="3">
    <location>
        <begin position="1"/>
        <end position="25"/>
    </location>
</feature>
<keyword evidence="2" id="KW-1133">Transmembrane helix</keyword>
<dbReference type="EMBL" id="WMBA01000033">
    <property type="protein sequence ID" value="MTD56353.1"/>
    <property type="molecule type" value="Genomic_DNA"/>
</dbReference>
<evidence type="ECO:0000313" key="5">
    <source>
        <dbReference type="Proteomes" id="UP000440096"/>
    </source>
</evidence>
<protein>
    <submittedName>
        <fullName evidence="4">Uncharacterized protein</fullName>
    </submittedName>
</protein>
<evidence type="ECO:0000256" key="2">
    <source>
        <dbReference type="SAM" id="Phobius"/>
    </source>
</evidence>
<sequence>MRMRHRCAVAATLALLVFTSVPAEAAETEVVTSCVATVPAGQPVALAPEAVVQPVIDLLTPLDPLGLLVPAFRSAWAQEPPISLPAGDSGGSAIADAVLARLTRLPLLAPVLGTMAGPLRNQLSESCGITTEAPVRSGPPDVASVPTVVGTRGVIVVPGTAITPPAIPSPETTGVPPSETDDAPPPEAPPPKSGTATPPPPALIVTTVRTAADGPDPAGAAQPFGWPVVAACVLILLAAAYLGRGPARRLWSGVQRTFRPSAGHHRKP</sequence>
<reference evidence="4 5" key="1">
    <citation type="submission" date="2019-11" db="EMBL/GenBank/DDBJ databases">
        <title>Draft genome of Amycolatopsis RM579.</title>
        <authorList>
            <person name="Duangmal K."/>
            <person name="Mingma R."/>
        </authorList>
    </citation>
    <scope>NUCLEOTIDE SEQUENCE [LARGE SCALE GENOMIC DNA]</scope>
    <source>
        <strain evidence="4 5">RM579</strain>
    </source>
</reference>
<keyword evidence="2" id="KW-0812">Transmembrane</keyword>
<dbReference type="Proteomes" id="UP000440096">
    <property type="component" value="Unassembled WGS sequence"/>
</dbReference>
<dbReference type="RefSeq" id="WP_154758517.1">
    <property type="nucleotide sequence ID" value="NZ_WMBA01000033.1"/>
</dbReference>
<comment type="caution">
    <text evidence="4">The sequence shown here is derived from an EMBL/GenBank/DDBJ whole genome shotgun (WGS) entry which is preliminary data.</text>
</comment>
<organism evidence="4 5">
    <name type="scientific">Amycolatopsis pithecellobii</name>
    <dbReference type="NCBI Taxonomy" id="664692"/>
    <lineage>
        <taxon>Bacteria</taxon>
        <taxon>Bacillati</taxon>
        <taxon>Actinomycetota</taxon>
        <taxon>Actinomycetes</taxon>
        <taxon>Pseudonocardiales</taxon>
        <taxon>Pseudonocardiaceae</taxon>
        <taxon>Amycolatopsis</taxon>
    </lineage>
</organism>
<feature type="compositionally biased region" description="Pro residues" evidence="1">
    <location>
        <begin position="185"/>
        <end position="202"/>
    </location>
</feature>
<keyword evidence="3" id="KW-0732">Signal</keyword>
<dbReference type="AlphaFoldDB" id="A0A6N7Z3A3"/>
<name>A0A6N7Z3A3_9PSEU</name>
<evidence type="ECO:0000256" key="1">
    <source>
        <dbReference type="SAM" id="MobiDB-lite"/>
    </source>
</evidence>
<gene>
    <name evidence="4" type="ORF">GKO32_20570</name>
</gene>
<evidence type="ECO:0000313" key="4">
    <source>
        <dbReference type="EMBL" id="MTD56353.1"/>
    </source>
</evidence>
<feature type="transmembrane region" description="Helical" evidence="2">
    <location>
        <begin position="224"/>
        <end position="242"/>
    </location>
</feature>
<keyword evidence="2" id="KW-0472">Membrane</keyword>
<keyword evidence="5" id="KW-1185">Reference proteome</keyword>
<feature type="chain" id="PRO_5026866005" evidence="3">
    <location>
        <begin position="26"/>
        <end position="268"/>
    </location>
</feature>
<proteinExistence type="predicted"/>
<feature type="region of interest" description="Disordered" evidence="1">
    <location>
        <begin position="160"/>
        <end position="202"/>
    </location>
</feature>
<evidence type="ECO:0000256" key="3">
    <source>
        <dbReference type="SAM" id="SignalP"/>
    </source>
</evidence>